<proteinExistence type="predicted"/>
<dbReference type="Proteomes" id="UP000027073">
    <property type="component" value="Unassembled WGS sequence"/>
</dbReference>
<dbReference type="VEuPathDB" id="FungiDB:PLEOSDRAFT_1089624"/>
<dbReference type="OrthoDB" id="3270863at2759"/>
<evidence type="ECO:0000313" key="3">
    <source>
        <dbReference type="Proteomes" id="UP000027073"/>
    </source>
</evidence>
<evidence type="ECO:0000313" key="2">
    <source>
        <dbReference type="EMBL" id="KDQ28193.1"/>
    </source>
</evidence>
<feature type="compositionally biased region" description="Acidic residues" evidence="1">
    <location>
        <begin position="308"/>
        <end position="317"/>
    </location>
</feature>
<feature type="compositionally biased region" description="Basic and acidic residues" evidence="1">
    <location>
        <begin position="318"/>
        <end position="330"/>
    </location>
</feature>
<dbReference type="AlphaFoldDB" id="A0A067NJG7"/>
<dbReference type="HOGENOM" id="CLU_842297_0_0_1"/>
<dbReference type="EMBL" id="KL198008">
    <property type="protein sequence ID" value="KDQ28193.1"/>
    <property type="molecule type" value="Genomic_DNA"/>
</dbReference>
<feature type="compositionally biased region" description="Basic and acidic residues" evidence="1">
    <location>
        <begin position="82"/>
        <end position="95"/>
    </location>
</feature>
<feature type="compositionally biased region" description="Basic and acidic residues" evidence="1">
    <location>
        <begin position="285"/>
        <end position="307"/>
    </location>
</feature>
<sequence>MANYTQHLQQVTPSPSPSPQLQYPRSPTQPRTRLQGRRGVTTQSAPPTTPQSHHSSVLLPAFTLKKAGNAGASPTDATPGPSRRDMVRTRSRSAERQPTLGDLTVGNLARHDDGSIQTIPIAGSSLLDLATIQAMQKEQDDRLRRHLPTHAQIVAERQRNYPTNHAIRVVKRACTKLANELTVHQASFSSLEKLLKEAVGTVNEATRRTREVVWLRFCLEHDLLKKVKKERKYWDGTLVGGDRVREWREFLEEVKREKEEKGKEALEKLYRELEELDGSDESGSDDGRGGGSDDKSGSESRKRARDTVDDDQQDEEQEQMKRARRDIVAS</sequence>
<accession>A0A067NJG7</accession>
<dbReference type="InParanoid" id="A0A067NJG7"/>
<gene>
    <name evidence="2" type="ORF">PLEOSDRAFT_1089624</name>
</gene>
<name>A0A067NJG7_PLEO1</name>
<feature type="compositionally biased region" description="Low complexity" evidence="1">
    <location>
        <begin position="9"/>
        <end position="26"/>
    </location>
</feature>
<organism evidence="2 3">
    <name type="scientific">Pleurotus ostreatus (strain PC15)</name>
    <name type="common">Oyster mushroom</name>
    <dbReference type="NCBI Taxonomy" id="1137138"/>
    <lineage>
        <taxon>Eukaryota</taxon>
        <taxon>Fungi</taxon>
        <taxon>Dikarya</taxon>
        <taxon>Basidiomycota</taxon>
        <taxon>Agaricomycotina</taxon>
        <taxon>Agaricomycetes</taxon>
        <taxon>Agaricomycetidae</taxon>
        <taxon>Agaricales</taxon>
        <taxon>Pleurotineae</taxon>
        <taxon>Pleurotaceae</taxon>
        <taxon>Pleurotus</taxon>
    </lineage>
</organism>
<feature type="region of interest" description="Disordered" evidence="1">
    <location>
        <begin position="272"/>
        <end position="330"/>
    </location>
</feature>
<feature type="compositionally biased region" description="Acidic residues" evidence="1">
    <location>
        <begin position="274"/>
        <end position="284"/>
    </location>
</feature>
<protein>
    <submittedName>
        <fullName evidence="2">Uncharacterized protein</fullName>
    </submittedName>
</protein>
<reference evidence="3" key="1">
    <citation type="journal article" date="2014" name="Proc. Natl. Acad. Sci. U.S.A.">
        <title>Extensive sampling of basidiomycete genomes demonstrates inadequacy of the white-rot/brown-rot paradigm for wood decay fungi.</title>
        <authorList>
            <person name="Riley R."/>
            <person name="Salamov A.A."/>
            <person name="Brown D.W."/>
            <person name="Nagy L.G."/>
            <person name="Floudas D."/>
            <person name="Held B.W."/>
            <person name="Levasseur A."/>
            <person name="Lombard V."/>
            <person name="Morin E."/>
            <person name="Otillar R."/>
            <person name="Lindquist E.A."/>
            <person name="Sun H."/>
            <person name="LaButti K.M."/>
            <person name="Schmutz J."/>
            <person name="Jabbour D."/>
            <person name="Luo H."/>
            <person name="Baker S.E."/>
            <person name="Pisabarro A.G."/>
            <person name="Walton J.D."/>
            <person name="Blanchette R.A."/>
            <person name="Henrissat B."/>
            <person name="Martin F."/>
            <person name="Cullen D."/>
            <person name="Hibbett D.S."/>
            <person name="Grigoriev I.V."/>
        </authorList>
    </citation>
    <scope>NUCLEOTIDE SEQUENCE [LARGE SCALE GENOMIC DNA]</scope>
    <source>
        <strain evidence="3">PC15</strain>
    </source>
</reference>
<feature type="compositionally biased region" description="Low complexity" evidence="1">
    <location>
        <begin position="41"/>
        <end position="52"/>
    </location>
</feature>
<evidence type="ECO:0000256" key="1">
    <source>
        <dbReference type="SAM" id="MobiDB-lite"/>
    </source>
</evidence>
<feature type="region of interest" description="Disordered" evidence="1">
    <location>
        <begin position="1"/>
        <end position="99"/>
    </location>
</feature>